<dbReference type="Gene3D" id="1.25.40.10">
    <property type="entry name" value="Tetratricopeptide repeat domain"/>
    <property type="match status" value="1"/>
</dbReference>
<evidence type="ECO:0000256" key="3">
    <source>
        <dbReference type="SAM" id="MobiDB-lite"/>
    </source>
</evidence>
<feature type="region of interest" description="Disordered" evidence="3">
    <location>
        <begin position="860"/>
        <end position="886"/>
    </location>
</feature>
<dbReference type="GO" id="GO:0003677">
    <property type="term" value="F:DNA binding"/>
    <property type="evidence" value="ECO:0007669"/>
    <property type="project" value="InterPro"/>
</dbReference>
<dbReference type="SUPFAM" id="SSF48452">
    <property type="entry name" value="TPR-like"/>
    <property type="match status" value="1"/>
</dbReference>
<evidence type="ECO:0000313" key="6">
    <source>
        <dbReference type="Proteomes" id="UP000430079"/>
    </source>
</evidence>
<dbReference type="GO" id="GO:0005524">
    <property type="term" value="F:ATP binding"/>
    <property type="evidence" value="ECO:0007669"/>
    <property type="project" value="UniProtKB-KW"/>
</dbReference>
<gene>
    <name evidence="5" type="ORF">Sgleb_16590</name>
</gene>
<dbReference type="PANTHER" id="PTHR16305">
    <property type="entry name" value="TESTICULAR SOLUBLE ADENYLYL CYCLASE"/>
    <property type="match status" value="1"/>
</dbReference>
<proteinExistence type="predicted"/>
<dbReference type="PROSITE" id="PS00622">
    <property type="entry name" value="HTH_LUXR_1"/>
    <property type="match status" value="1"/>
</dbReference>
<dbReference type="SMART" id="SM00421">
    <property type="entry name" value="HTH_LUXR"/>
    <property type="match status" value="1"/>
</dbReference>
<evidence type="ECO:0000256" key="2">
    <source>
        <dbReference type="ARBA" id="ARBA00022840"/>
    </source>
</evidence>
<comment type="caution">
    <text evidence="5">The sequence shown here is derived from an EMBL/GenBank/DDBJ whole genome shotgun (WGS) entry which is preliminary data.</text>
</comment>
<dbReference type="InterPro" id="IPR000792">
    <property type="entry name" value="Tscrpt_reg_LuxR_C"/>
</dbReference>
<accession>A0A640SRZ7</accession>
<feature type="region of interest" description="Disordered" evidence="3">
    <location>
        <begin position="230"/>
        <end position="256"/>
    </location>
</feature>
<dbReference type="PRINTS" id="PR00038">
    <property type="entry name" value="HTHLUXR"/>
</dbReference>
<keyword evidence="2" id="KW-0067">ATP-binding</keyword>
<dbReference type="InterPro" id="IPR027417">
    <property type="entry name" value="P-loop_NTPase"/>
</dbReference>
<evidence type="ECO:0000313" key="5">
    <source>
        <dbReference type="EMBL" id="GFE13612.1"/>
    </source>
</evidence>
<dbReference type="GO" id="GO:0004016">
    <property type="term" value="F:adenylate cyclase activity"/>
    <property type="evidence" value="ECO:0007669"/>
    <property type="project" value="TreeGrafter"/>
</dbReference>
<dbReference type="Pfam" id="PF00196">
    <property type="entry name" value="GerE"/>
    <property type="match status" value="1"/>
</dbReference>
<dbReference type="InterPro" id="IPR011990">
    <property type="entry name" value="TPR-like_helical_dom_sf"/>
</dbReference>
<evidence type="ECO:0000256" key="1">
    <source>
        <dbReference type="ARBA" id="ARBA00022741"/>
    </source>
</evidence>
<dbReference type="PANTHER" id="PTHR16305:SF35">
    <property type="entry name" value="TRANSCRIPTIONAL ACTIVATOR DOMAIN"/>
    <property type="match status" value="1"/>
</dbReference>
<name>A0A640SRZ7_9ACTN</name>
<keyword evidence="6" id="KW-1185">Reference proteome</keyword>
<dbReference type="CDD" id="cd06170">
    <property type="entry name" value="LuxR_C_like"/>
    <property type="match status" value="1"/>
</dbReference>
<sequence>MLGSLRRDGHSKVIELSGEPGSGKTHLLAELKHEAEAMGLPALSGCCAETEQHLPYRAFTAITGSSLMVRALRNLTVTNRDVLTLMLTGELAAPGKPAPHSPAEQHSATQLAARYLLMDCSRDGLVLLFDDFHWADSMSTELVEHFVQYPLDVPLLLVIAHRPHQVSRRLHGALARATEAGAVEEMELSPLSIEQSAEVLDLSPADPRLPHLHRQSSGNPMYLRSLAGLAGTGDQHGAKGHTRAPRDTGPRGYPLSPQTASILKETASLAPEESSLLSAVAVLGDGFDQAALAEVAGVSPDEVPPAIDRLIAKDLLKPVNRDTSLALRHPALHPLLYAHVFPSWRVRAHRRALCLLARRGAPAADLARHVVASPDAAGHADVRILECAAREALWSEPDRSVLWLRTALRILRKSDLPDTQVDLELSLLLSRALIYSGELTDGHQLLRSQALPLREQPAHIRVPAVALHALVAYLLDHGDQGQALLADEPAHPGAEPPVEAVQLYLVQCLLGMLSNRLPSPEQLESAVRIAVTHRDRVAEAGALALRGLCQALGSEVADAGRTLAASAALLDGFPEHRLKQCSEYLMILGRAELLIGRFTTAKQHFERGVALLRSSGHVHLLPVMLIGLGNVCMRIGPLDEMLQAAAEAQEVAQRIGAYRFREAAQALRAIGTRLTGSEDVASAARTAERALAAVPPNAARRWEADTPVVFANAARLSNAAHRCVAAIVRSCGGPALEAVPPALRSACFEMLADAAVEAGESAAEWSASAVVTATRLPGPFSTPYAAAAQAHVLRSRGDHRHAAQRYLDAAAHFEQAGLIGDGTRILTLGAACSAASGQHDQTTRMLTRAEELARKFGASRPYESLGAANHSHRDGSTRPDSQPDATETLSMLTQRESEVAALASTGTRTRDIAKQLGLSPKTVDVHLSRIYRKLRIHSRTELAWLIAELGGLPARLD</sequence>
<dbReference type="SUPFAM" id="SSF52540">
    <property type="entry name" value="P-loop containing nucleoside triphosphate hydrolases"/>
    <property type="match status" value="1"/>
</dbReference>
<dbReference type="InterPro" id="IPR036388">
    <property type="entry name" value="WH-like_DNA-bd_sf"/>
</dbReference>
<dbReference type="AlphaFoldDB" id="A0A640SRZ7"/>
<dbReference type="Gene3D" id="1.10.10.10">
    <property type="entry name" value="Winged helix-like DNA-binding domain superfamily/Winged helix DNA-binding domain"/>
    <property type="match status" value="1"/>
</dbReference>
<dbReference type="Pfam" id="PF13191">
    <property type="entry name" value="AAA_16"/>
    <property type="match status" value="1"/>
</dbReference>
<dbReference type="Proteomes" id="UP000430079">
    <property type="component" value="Unassembled WGS sequence"/>
</dbReference>
<feature type="region of interest" description="Disordered" evidence="3">
    <location>
        <begin position="1"/>
        <end position="20"/>
    </location>
</feature>
<dbReference type="PROSITE" id="PS50043">
    <property type="entry name" value="HTH_LUXR_2"/>
    <property type="match status" value="1"/>
</dbReference>
<dbReference type="SUPFAM" id="SSF46894">
    <property type="entry name" value="C-terminal effector domain of the bipartite response regulators"/>
    <property type="match status" value="1"/>
</dbReference>
<organism evidence="5 6">
    <name type="scientific">Streptomyces glebosus</name>
    <dbReference type="NCBI Taxonomy" id="249580"/>
    <lineage>
        <taxon>Bacteria</taxon>
        <taxon>Bacillati</taxon>
        <taxon>Actinomycetota</taxon>
        <taxon>Actinomycetes</taxon>
        <taxon>Kitasatosporales</taxon>
        <taxon>Streptomycetaceae</taxon>
        <taxon>Streptomyces</taxon>
    </lineage>
</organism>
<dbReference type="InterPro" id="IPR041664">
    <property type="entry name" value="AAA_16"/>
</dbReference>
<reference evidence="5 6" key="1">
    <citation type="submission" date="2019-12" db="EMBL/GenBank/DDBJ databases">
        <title>Whole genome shotgun sequence of Streptomyces hygroscopicus subsp. glebosus NBRC 13786.</title>
        <authorList>
            <person name="Ichikawa N."/>
            <person name="Kimura A."/>
            <person name="Kitahashi Y."/>
            <person name="Komaki H."/>
            <person name="Tamura T."/>
        </authorList>
    </citation>
    <scope>NUCLEOTIDE SEQUENCE [LARGE SCALE GENOMIC DNA]</scope>
    <source>
        <strain evidence="5 6">NBRC 13786</strain>
    </source>
</reference>
<evidence type="ECO:0000259" key="4">
    <source>
        <dbReference type="PROSITE" id="PS50043"/>
    </source>
</evidence>
<protein>
    <submittedName>
        <fullName evidence="5">LuxR family transcriptional regulator</fullName>
    </submittedName>
</protein>
<dbReference type="GO" id="GO:0006355">
    <property type="term" value="P:regulation of DNA-templated transcription"/>
    <property type="evidence" value="ECO:0007669"/>
    <property type="project" value="InterPro"/>
</dbReference>
<dbReference type="EMBL" id="BLIO01000001">
    <property type="protein sequence ID" value="GFE13612.1"/>
    <property type="molecule type" value="Genomic_DNA"/>
</dbReference>
<keyword evidence="1" id="KW-0547">Nucleotide-binding</keyword>
<feature type="compositionally biased region" description="Basic and acidic residues" evidence="3">
    <location>
        <begin position="1"/>
        <end position="13"/>
    </location>
</feature>
<dbReference type="InterPro" id="IPR016032">
    <property type="entry name" value="Sig_transdc_resp-reg_C-effctor"/>
</dbReference>
<dbReference type="GO" id="GO:0005737">
    <property type="term" value="C:cytoplasm"/>
    <property type="evidence" value="ECO:0007669"/>
    <property type="project" value="TreeGrafter"/>
</dbReference>
<feature type="domain" description="HTH luxR-type" evidence="4">
    <location>
        <begin position="885"/>
        <end position="950"/>
    </location>
</feature>